<dbReference type="KEGG" id="rsu:NHU_01054"/>
<organism evidence="1 2">
    <name type="scientific">Rhodovulum sulfidophilum</name>
    <name type="common">Rhodobacter sulfidophilus</name>
    <dbReference type="NCBI Taxonomy" id="35806"/>
    <lineage>
        <taxon>Bacteria</taxon>
        <taxon>Pseudomonadati</taxon>
        <taxon>Pseudomonadota</taxon>
        <taxon>Alphaproteobacteria</taxon>
        <taxon>Rhodobacterales</taxon>
        <taxon>Paracoccaceae</taxon>
        <taxon>Rhodovulum</taxon>
    </lineage>
</organism>
<sequence>MAGRYKGLADFLARAGKALGPRPVGLIFVEDEVEVESTIDHLDALGFGALVLFTPPGLKLSPTSEERIHHVAYDTRAEAALPGAVSAVIAAAPGIWLHYCYNAEYLFFPFCESRSIGEMLDFHGEDGREAMPTHVVDLYAADLDRHPGGVSRDSALLDRAGYFARPRTAPATGRPLERQSDIFGGLRWRFEEHVPAHRRRIDRIGLFRARRGLRLLDGYLMSDPEMNTCAGDRGNTLTAAICSFRAAKALRTNPASRLEIADFRWPMSEEFRWESQQLMDLGLMEPGTWF</sequence>
<dbReference type="eggNOG" id="ENOG502Z8B4">
    <property type="taxonomic scope" value="Bacteria"/>
</dbReference>
<dbReference type="EMBL" id="AP014800">
    <property type="protein sequence ID" value="BAQ68219.1"/>
    <property type="molecule type" value="Genomic_DNA"/>
</dbReference>
<dbReference type="AlphaFoldDB" id="A0A0D6B0K6"/>
<proteinExistence type="predicted"/>
<gene>
    <name evidence="1" type="ORF">NHU_01054</name>
</gene>
<protein>
    <submittedName>
        <fullName evidence="1">Uncharacterized protein</fullName>
    </submittedName>
</protein>
<evidence type="ECO:0000313" key="1">
    <source>
        <dbReference type="EMBL" id="BAQ68219.1"/>
    </source>
</evidence>
<evidence type="ECO:0000313" key="2">
    <source>
        <dbReference type="Proteomes" id="UP000064912"/>
    </source>
</evidence>
<reference evidence="1 2" key="1">
    <citation type="submission" date="2015-02" db="EMBL/GenBank/DDBJ databases">
        <title>Genome sequene of Rhodovulum sulfidophilum DSM 2351.</title>
        <authorList>
            <person name="Nagao N."/>
        </authorList>
    </citation>
    <scope>NUCLEOTIDE SEQUENCE [LARGE SCALE GENOMIC DNA]</scope>
    <source>
        <strain evidence="1 2">DSM 2351</strain>
    </source>
</reference>
<dbReference type="Proteomes" id="UP000064912">
    <property type="component" value="Chromosome"/>
</dbReference>
<dbReference type="PATRIC" id="fig|35806.4.peg.1081"/>
<name>A0A0D6B0K6_RHOSU</name>
<accession>A0A0D6B0K6</accession>